<dbReference type="InterPro" id="IPR028143">
    <property type="entry name" value="Get2/sif1"/>
</dbReference>
<proteinExistence type="predicted"/>
<reference evidence="6" key="1">
    <citation type="journal article" date="2020" name="Stud. Mycol.">
        <title>101 Dothideomycetes genomes: a test case for predicting lifestyles and emergence of pathogens.</title>
        <authorList>
            <person name="Haridas S."/>
            <person name="Albert R."/>
            <person name="Binder M."/>
            <person name="Bloem J."/>
            <person name="Labutti K."/>
            <person name="Salamov A."/>
            <person name="Andreopoulos B."/>
            <person name="Baker S."/>
            <person name="Barry K."/>
            <person name="Bills G."/>
            <person name="Bluhm B."/>
            <person name="Cannon C."/>
            <person name="Castanera R."/>
            <person name="Culley D."/>
            <person name="Daum C."/>
            <person name="Ezra D."/>
            <person name="Gonzalez J."/>
            <person name="Henrissat B."/>
            <person name="Kuo A."/>
            <person name="Liang C."/>
            <person name="Lipzen A."/>
            <person name="Lutzoni F."/>
            <person name="Magnuson J."/>
            <person name="Mondo S."/>
            <person name="Nolan M."/>
            <person name="Ohm R."/>
            <person name="Pangilinan J."/>
            <person name="Park H.-J."/>
            <person name="Ramirez L."/>
            <person name="Alfaro M."/>
            <person name="Sun H."/>
            <person name="Tritt A."/>
            <person name="Yoshinaga Y."/>
            <person name="Zwiers L.-H."/>
            <person name="Turgeon B."/>
            <person name="Goodwin S."/>
            <person name="Spatafora J."/>
            <person name="Crous P."/>
            <person name="Grigoriev I."/>
        </authorList>
    </citation>
    <scope>NUCLEOTIDE SEQUENCE</scope>
    <source>
        <strain evidence="6">CBS 480.64</strain>
    </source>
</reference>
<dbReference type="EMBL" id="MU006012">
    <property type="protein sequence ID" value="KAF2858327.1"/>
    <property type="molecule type" value="Genomic_DNA"/>
</dbReference>
<dbReference type="Pfam" id="PF08690">
    <property type="entry name" value="GET2"/>
    <property type="match status" value="1"/>
</dbReference>
<evidence type="ECO:0000256" key="1">
    <source>
        <dbReference type="ARBA" id="ARBA00022692"/>
    </source>
</evidence>
<feature type="compositionally biased region" description="Basic residues" evidence="4">
    <location>
        <begin position="12"/>
        <end position="21"/>
    </location>
</feature>
<keyword evidence="3 5" id="KW-0472">Membrane</keyword>
<accession>A0A6A7BTQ1</accession>
<evidence type="ECO:0000256" key="2">
    <source>
        <dbReference type="ARBA" id="ARBA00022989"/>
    </source>
</evidence>
<evidence type="ECO:0000313" key="6">
    <source>
        <dbReference type="EMBL" id="KAF2858327.1"/>
    </source>
</evidence>
<dbReference type="GO" id="GO:0006890">
    <property type="term" value="P:retrograde vesicle-mediated transport, Golgi to endoplasmic reticulum"/>
    <property type="evidence" value="ECO:0007669"/>
    <property type="project" value="TreeGrafter"/>
</dbReference>
<dbReference type="Proteomes" id="UP000799421">
    <property type="component" value="Unassembled WGS sequence"/>
</dbReference>
<dbReference type="PANTHER" id="PTHR28263:SF1">
    <property type="entry name" value="GOLGI TO ER TRAFFIC PROTEIN 2"/>
    <property type="match status" value="1"/>
</dbReference>
<sequence length="254" mass="27463">MSEAETPTQKQARLRREKRAKKMAEQGSDRLARIKALNGGNVPPEEILNSADPEEADIETIARADIPQGRPWPGQAPAAVQDDDPMVKMMQQLTGMMGGGAPGGQQQQQDVPPLLEAMMKGEAKQDEANVPKSQSANLWRITHAIFAITLGIYIALTTSFTGSALARTAQSDTMSIFPIFATAELLLQGTRYFLEGGRLQGGGMLAMAANSGIIPPPYSNYLSIAGRYTAIFQTLASDVLVLVFILGVMSWWNQ</sequence>
<protein>
    <recommendedName>
        <fullName evidence="8">GET complex, subunit GET2</fullName>
    </recommendedName>
</protein>
<feature type="transmembrane region" description="Helical" evidence="5">
    <location>
        <begin position="138"/>
        <end position="156"/>
    </location>
</feature>
<evidence type="ECO:0008006" key="8">
    <source>
        <dbReference type="Google" id="ProtNLM"/>
    </source>
</evidence>
<feature type="compositionally biased region" description="Polar residues" evidence="4">
    <location>
        <begin position="1"/>
        <end position="11"/>
    </location>
</feature>
<evidence type="ECO:0000256" key="5">
    <source>
        <dbReference type="SAM" id="Phobius"/>
    </source>
</evidence>
<feature type="region of interest" description="Disordered" evidence="4">
    <location>
        <begin position="1"/>
        <end position="53"/>
    </location>
</feature>
<dbReference type="OrthoDB" id="5393181at2759"/>
<dbReference type="PANTHER" id="PTHR28263">
    <property type="entry name" value="GOLGI TO ER TRAFFIC PROTEIN 2"/>
    <property type="match status" value="1"/>
</dbReference>
<keyword evidence="1 5" id="KW-0812">Transmembrane</keyword>
<keyword evidence="2 5" id="KW-1133">Transmembrane helix</keyword>
<name>A0A6A7BTQ1_9PEZI</name>
<gene>
    <name evidence="6" type="ORF">K470DRAFT_221558</name>
</gene>
<feature type="compositionally biased region" description="Basic and acidic residues" evidence="4">
    <location>
        <begin position="22"/>
        <end position="32"/>
    </location>
</feature>
<evidence type="ECO:0000256" key="3">
    <source>
        <dbReference type="ARBA" id="ARBA00023136"/>
    </source>
</evidence>
<keyword evidence="7" id="KW-1185">Reference proteome</keyword>
<evidence type="ECO:0000313" key="7">
    <source>
        <dbReference type="Proteomes" id="UP000799421"/>
    </source>
</evidence>
<feature type="transmembrane region" description="Helical" evidence="5">
    <location>
        <begin position="230"/>
        <end position="252"/>
    </location>
</feature>
<dbReference type="AlphaFoldDB" id="A0A6A7BTQ1"/>
<organism evidence="6 7">
    <name type="scientific">Piedraia hortae CBS 480.64</name>
    <dbReference type="NCBI Taxonomy" id="1314780"/>
    <lineage>
        <taxon>Eukaryota</taxon>
        <taxon>Fungi</taxon>
        <taxon>Dikarya</taxon>
        <taxon>Ascomycota</taxon>
        <taxon>Pezizomycotina</taxon>
        <taxon>Dothideomycetes</taxon>
        <taxon>Dothideomycetidae</taxon>
        <taxon>Capnodiales</taxon>
        <taxon>Piedraiaceae</taxon>
        <taxon>Piedraia</taxon>
    </lineage>
</organism>
<evidence type="ECO:0000256" key="4">
    <source>
        <dbReference type="SAM" id="MobiDB-lite"/>
    </source>
</evidence>